<dbReference type="EMBL" id="ACPB03014809">
    <property type="status" value="NOT_ANNOTATED_CDS"/>
    <property type="molecule type" value="Genomic_DNA"/>
</dbReference>
<dbReference type="InterPro" id="IPR011990">
    <property type="entry name" value="TPR-like_helical_dom_sf"/>
</dbReference>
<evidence type="ECO:0000259" key="7">
    <source>
        <dbReference type="Pfam" id="PF12937"/>
    </source>
</evidence>
<dbReference type="InterPro" id="IPR001810">
    <property type="entry name" value="F-box_dom"/>
</dbReference>
<feature type="domain" description="F-box protein Hrt3/FBXO9 C-terminal" evidence="8">
    <location>
        <begin position="240"/>
        <end position="343"/>
    </location>
</feature>
<dbReference type="Proteomes" id="UP000015103">
    <property type="component" value="Unassembled WGS sequence"/>
</dbReference>
<dbReference type="Pfam" id="PF19270">
    <property type="entry name" value="FBO_C"/>
    <property type="match status" value="1"/>
</dbReference>
<evidence type="ECO:0000256" key="2">
    <source>
        <dbReference type="ARBA" id="ARBA00004906"/>
    </source>
</evidence>
<dbReference type="InterPro" id="IPR036047">
    <property type="entry name" value="F-box-like_dom_sf"/>
</dbReference>
<dbReference type="Pfam" id="PF12937">
    <property type="entry name" value="F-box-like"/>
    <property type="match status" value="1"/>
</dbReference>
<dbReference type="Gene3D" id="1.20.1280.50">
    <property type="match status" value="1"/>
</dbReference>
<dbReference type="EnsemblMetazoa" id="RPRC010641-RA">
    <property type="protein sequence ID" value="RPRC010641-PA"/>
    <property type="gene ID" value="RPRC010641"/>
</dbReference>
<organism evidence="9 10">
    <name type="scientific">Rhodnius prolixus</name>
    <name type="common">Triatomid bug</name>
    <dbReference type="NCBI Taxonomy" id="13249"/>
    <lineage>
        <taxon>Eukaryota</taxon>
        <taxon>Metazoa</taxon>
        <taxon>Ecdysozoa</taxon>
        <taxon>Arthropoda</taxon>
        <taxon>Hexapoda</taxon>
        <taxon>Insecta</taxon>
        <taxon>Pterygota</taxon>
        <taxon>Neoptera</taxon>
        <taxon>Paraneoptera</taxon>
        <taxon>Hemiptera</taxon>
        <taxon>Heteroptera</taxon>
        <taxon>Panheteroptera</taxon>
        <taxon>Cimicomorpha</taxon>
        <taxon>Reduviidae</taxon>
        <taxon>Triatominae</taxon>
        <taxon>Rhodnius</taxon>
    </lineage>
</organism>
<sequence length="436" mass="50051">NNTSEGCEADGEDKEESSSSSSNKVVYLDEFRKEWKKEIEKSPHHVPKKDLPNGEEVDQIKENDEDKAKVLFQLGVENEEKGRLYEAIQYYRRAVQLVPDIELRLFQQSLSQTTPSTPDDLVAQKIEEDDDSAGPDEEFDPESTDLLTHLQIVTSRQQALCHPHYATTSTHISALPMEIFLYILRWVVSADLDLRSLEMCAAVCRGFYVCCRDPEIWRIACTRVWGMRCLGGGPCSSGFSSWREMFITRPRLHYSGVYISKATYVRLGENQFQDQFYRPWRIVIYFRYLRFFVDGRVLMLTTPDEPAGVVGLLRPDCWCCKSGRIAHGYYRLVEDNTVSIVLGGNNGTNASSAVGQPPKSRSNNYNSGHTFHMELEITSPRKKRRHNQLIWRGYSVFTRANGIETRTPFDLPASRYPPFWFSRVKSYNAETLHPLA</sequence>
<dbReference type="InParanoid" id="T1I2X2"/>
<dbReference type="GO" id="GO:0031146">
    <property type="term" value="P:SCF-dependent proteasomal ubiquitin-dependent protein catabolic process"/>
    <property type="evidence" value="ECO:0007669"/>
    <property type="project" value="TreeGrafter"/>
</dbReference>
<dbReference type="OMA" id="RWNRLDF"/>
<evidence type="ECO:0000313" key="10">
    <source>
        <dbReference type="Proteomes" id="UP000015103"/>
    </source>
</evidence>
<dbReference type="SUPFAM" id="SSF48452">
    <property type="entry name" value="TPR-like"/>
    <property type="match status" value="1"/>
</dbReference>
<dbReference type="GO" id="GO:0005737">
    <property type="term" value="C:cytoplasm"/>
    <property type="evidence" value="ECO:0007669"/>
    <property type="project" value="UniProtKB-SubCell"/>
</dbReference>
<keyword evidence="10" id="KW-1185">Reference proteome</keyword>
<accession>T1I2X2</accession>
<dbReference type="AlphaFoldDB" id="T1I2X2"/>
<dbReference type="InterPro" id="IPR045464">
    <property type="entry name" value="Hrt3/FBXO9_C"/>
</dbReference>
<dbReference type="InterPro" id="IPR019734">
    <property type="entry name" value="TPR_rpt"/>
</dbReference>
<dbReference type="PROSITE" id="PS50005">
    <property type="entry name" value="TPR"/>
    <property type="match status" value="1"/>
</dbReference>
<keyword evidence="6" id="KW-0802">TPR repeat</keyword>
<comment type="subcellular location">
    <subcellularLocation>
        <location evidence="1">Cytoplasm</location>
    </subcellularLocation>
</comment>
<evidence type="ECO:0000313" key="9">
    <source>
        <dbReference type="EnsemblMetazoa" id="RPRC010641-PA"/>
    </source>
</evidence>
<dbReference type="eggNOG" id="KOG2997">
    <property type="taxonomic scope" value="Eukaryota"/>
</dbReference>
<dbReference type="CDD" id="cd22089">
    <property type="entry name" value="F-box_FBXO9"/>
    <property type="match status" value="1"/>
</dbReference>
<dbReference type="PANTHER" id="PTHR12874">
    <property type="entry name" value="F-BOX ONLY PROTEIN 48-RELATED"/>
    <property type="match status" value="1"/>
</dbReference>
<proteinExistence type="predicted"/>
<dbReference type="PROSITE" id="PS50293">
    <property type="entry name" value="TPR_REGION"/>
    <property type="match status" value="1"/>
</dbReference>
<dbReference type="VEuPathDB" id="VectorBase:RPRC010641"/>
<dbReference type="FunCoup" id="T1I2X2">
    <property type="interactions" value="284"/>
</dbReference>
<evidence type="ECO:0000256" key="1">
    <source>
        <dbReference type="ARBA" id="ARBA00004496"/>
    </source>
</evidence>
<protein>
    <recommendedName>
        <fullName evidence="3">F-box only protein 9</fullName>
    </recommendedName>
</protein>
<dbReference type="PANTHER" id="PTHR12874:SF29">
    <property type="entry name" value="F-BOX ONLY PROTEIN 9"/>
    <property type="match status" value="1"/>
</dbReference>
<keyword evidence="5" id="KW-0833">Ubl conjugation pathway</keyword>
<evidence type="ECO:0000256" key="3">
    <source>
        <dbReference type="ARBA" id="ARBA00019775"/>
    </source>
</evidence>
<feature type="domain" description="F-box" evidence="7">
    <location>
        <begin position="172"/>
        <end position="221"/>
    </location>
</feature>
<dbReference type="Gene3D" id="1.25.40.10">
    <property type="entry name" value="Tetratricopeptide repeat domain"/>
    <property type="match status" value="1"/>
</dbReference>
<name>T1I2X2_RHOPR</name>
<reference evidence="9" key="1">
    <citation type="submission" date="2015-05" db="UniProtKB">
        <authorList>
            <consortium name="EnsemblMetazoa"/>
        </authorList>
    </citation>
    <scope>IDENTIFICATION</scope>
</reference>
<dbReference type="STRING" id="13249.T1I2X2"/>
<evidence type="ECO:0000256" key="5">
    <source>
        <dbReference type="ARBA" id="ARBA00022786"/>
    </source>
</evidence>
<comment type="pathway">
    <text evidence="2">Protein modification; protein ubiquitination.</text>
</comment>
<dbReference type="GO" id="GO:0019005">
    <property type="term" value="C:SCF ubiquitin ligase complex"/>
    <property type="evidence" value="ECO:0007669"/>
    <property type="project" value="TreeGrafter"/>
</dbReference>
<dbReference type="SUPFAM" id="SSF81383">
    <property type="entry name" value="F-box domain"/>
    <property type="match status" value="1"/>
</dbReference>
<dbReference type="SMART" id="SM00028">
    <property type="entry name" value="TPR"/>
    <property type="match status" value="1"/>
</dbReference>
<dbReference type="FunFam" id="1.20.1280.50:FF:000012">
    <property type="entry name" value="F-box only protein 9"/>
    <property type="match status" value="1"/>
</dbReference>
<keyword evidence="4" id="KW-0963">Cytoplasm</keyword>
<evidence type="ECO:0000259" key="8">
    <source>
        <dbReference type="Pfam" id="PF19270"/>
    </source>
</evidence>
<evidence type="ECO:0000256" key="6">
    <source>
        <dbReference type="ARBA" id="ARBA00022803"/>
    </source>
</evidence>
<evidence type="ECO:0000256" key="4">
    <source>
        <dbReference type="ARBA" id="ARBA00022490"/>
    </source>
</evidence>
<dbReference type="HOGENOM" id="CLU_041758_0_0_1"/>